<reference evidence="4 5" key="1">
    <citation type="submission" date="2016-11" db="EMBL/GenBank/DDBJ databases">
        <title>Sphingorhabdus sp. LPB0140, isolated from marine environment.</title>
        <authorList>
            <person name="Kim E."/>
            <person name="Yi H."/>
        </authorList>
    </citation>
    <scope>NUCLEOTIDE SEQUENCE [LARGE SCALE GENOMIC DNA]</scope>
    <source>
        <strain evidence="4 5">LPB0140</strain>
    </source>
</reference>
<dbReference type="STRING" id="1913578.LPB140_01025"/>
<gene>
    <name evidence="4" type="ORF">LPB140_01025</name>
</gene>
<sequence length="420" mass="46227">MTQESLTEKLAAHLIRPVDRNMRDALHKRARLHLLDWMGCVAGARQSKIANIVKMAESDILTRAAMLGNVLEMDDIHRTSILHPGPAVWPSALSAIREVNGTMEILLNGAAVGYEAMIIIGETLDSRHYEFYHNSATAGGFGAAVAAGHIFGFDKDKYVFAMGNAGSIAGGLWQMRHENVMTKQMHLTHAALAGLWQARLARQGFTGPKFILEGPQGLYAATCDKPKPMKYLDEWRIFDVSFKPWGACRHAHPAIDAAIRLKERRGDLHGEIVVETYKDAVTFCDRQNPQSTQEAKFSIQHALAVIADKGEIELNDFEPDAISKYAAARARITVEQADDIEARYPQHYGARVSCGGDVVEVIDALGDPECPMSEGQIMDKARQLILWGGLSEKDADAAINLCLNSNDVGEIQKLLQGWLS</sequence>
<evidence type="ECO:0008006" key="6">
    <source>
        <dbReference type="Google" id="ProtNLM"/>
    </source>
</evidence>
<dbReference type="InterPro" id="IPR036148">
    <property type="entry name" value="MmgE/PrpD_sf"/>
</dbReference>
<keyword evidence="5" id="KW-1185">Reference proteome</keyword>
<dbReference type="PANTHER" id="PTHR16943">
    <property type="entry name" value="2-METHYLCITRATE DEHYDRATASE-RELATED"/>
    <property type="match status" value="1"/>
</dbReference>
<dbReference type="RefSeq" id="WP_072558299.1">
    <property type="nucleotide sequence ID" value="NZ_CP018154.1"/>
</dbReference>
<dbReference type="GO" id="GO:0016829">
    <property type="term" value="F:lyase activity"/>
    <property type="evidence" value="ECO:0007669"/>
    <property type="project" value="InterPro"/>
</dbReference>
<dbReference type="InterPro" id="IPR045337">
    <property type="entry name" value="MmgE_PrpD_C"/>
</dbReference>
<dbReference type="OrthoDB" id="5415580at2"/>
<accession>A0A1L3J952</accession>
<dbReference type="KEGG" id="sphl:LPB140_01025"/>
<dbReference type="Gene3D" id="1.10.4100.10">
    <property type="entry name" value="2-methylcitrate dehydratase PrpD"/>
    <property type="match status" value="1"/>
</dbReference>
<feature type="domain" description="MmgE/PrpD N-terminal" evidence="2">
    <location>
        <begin position="66"/>
        <end position="227"/>
    </location>
</feature>
<dbReference type="InterPro" id="IPR042183">
    <property type="entry name" value="MmgE/PrpD_sf_1"/>
</dbReference>
<organism evidence="4 5">
    <name type="scientific">Sphingorhabdus lutea</name>
    <dbReference type="NCBI Taxonomy" id="1913578"/>
    <lineage>
        <taxon>Bacteria</taxon>
        <taxon>Pseudomonadati</taxon>
        <taxon>Pseudomonadota</taxon>
        <taxon>Alphaproteobacteria</taxon>
        <taxon>Sphingomonadales</taxon>
        <taxon>Sphingomonadaceae</taxon>
        <taxon>Sphingorhabdus</taxon>
    </lineage>
</organism>
<evidence type="ECO:0000256" key="1">
    <source>
        <dbReference type="ARBA" id="ARBA00006174"/>
    </source>
</evidence>
<evidence type="ECO:0000313" key="4">
    <source>
        <dbReference type="EMBL" id="APG61654.1"/>
    </source>
</evidence>
<dbReference type="InterPro" id="IPR042188">
    <property type="entry name" value="MmgE/PrpD_sf_2"/>
</dbReference>
<dbReference type="Gene3D" id="3.30.1330.120">
    <property type="entry name" value="2-methylcitrate dehydratase PrpD"/>
    <property type="match status" value="1"/>
</dbReference>
<dbReference type="EMBL" id="CP018154">
    <property type="protein sequence ID" value="APG61654.1"/>
    <property type="molecule type" value="Genomic_DNA"/>
</dbReference>
<dbReference type="SUPFAM" id="SSF103378">
    <property type="entry name" value="2-methylcitrate dehydratase PrpD"/>
    <property type="match status" value="1"/>
</dbReference>
<evidence type="ECO:0000313" key="5">
    <source>
        <dbReference type="Proteomes" id="UP000242561"/>
    </source>
</evidence>
<name>A0A1L3J952_9SPHN</name>
<protein>
    <recommendedName>
        <fullName evidence="6">MmgE/PrpD family protein</fullName>
    </recommendedName>
</protein>
<feature type="domain" description="MmgE/PrpD C-terminal" evidence="3">
    <location>
        <begin position="246"/>
        <end position="403"/>
    </location>
</feature>
<comment type="similarity">
    <text evidence="1">Belongs to the PrpD family.</text>
</comment>
<dbReference type="AlphaFoldDB" id="A0A1L3J952"/>
<dbReference type="PANTHER" id="PTHR16943:SF8">
    <property type="entry name" value="2-METHYLCITRATE DEHYDRATASE"/>
    <property type="match status" value="1"/>
</dbReference>
<dbReference type="InterPro" id="IPR005656">
    <property type="entry name" value="MmgE_PrpD"/>
</dbReference>
<dbReference type="Pfam" id="PF03972">
    <property type="entry name" value="MmgE_PrpD_N"/>
    <property type="match status" value="1"/>
</dbReference>
<dbReference type="Pfam" id="PF19305">
    <property type="entry name" value="MmgE_PrpD_C"/>
    <property type="match status" value="1"/>
</dbReference>
<dbReference type="Proteomes" id="UP000242561">
    <property type="component" value="Chromosome"/>
</dbReference>
<dbReference type="InterPro" id="IPR045336">
    <property type="entry name" value="MmgE_PrpD_N"/>
</dbReference>
<evidence type="ECO:0000259" key="3">
    <source>
        <dbReference type="Pfam" id="PF19305"/>
    </source>
</evidence>
<proteinExistence type="inferred from homology"/>
<evidence type="ECO:0000259" key="2">
    <source>
        <dbReference type="Pfam" id="PF03972"/>
    </source>
</evidence>